<evidence type="ECO:0000256" key="1">
    <source>
        <dbReference type="ARBA" id="ARBA00004141"/>
    </source>
</evidence>
<evidence type="ECO:0000259" key="6">
    <source>
        <dbReference type="Pfam" id="PF01061"/>
    </source>
</evidence>
<keyword evidence="3 5" id="KW-1133">Transmembrane helix</keyword>
<feature type="transmembrane region" description="Helical" evidence="5">
    <location>
        <begin position="129"/>
        <end position="154"/>
    </location>
</feature>
<keyword evidence="2 5" id="KW-0812">Transmembrane</keyword>
<evidence type="ECO:0000256" key="4">
    <source>
        <dbReference type="ARBA" id="ARBA00023136"/>
    </source>
</evidence>
<dbReference type="GO" id="GO:0016020">
    <property type="term" value="C:membrane"/>
    <property type="evidence" value="ECO:0007669"/>
    <property type="project" value="UniProtKB-SubCell"/>
</dbReference>
<evidence type="ECO:0000256" key="2">
    <source>
        <dbReference type="ARBA" id="ARBA00022692"/>
    </source>
</evidence>
<keyword evidence="4 5" id="KW-0472">Membrane</keyword>
<feature type="transmembrane region" description="Helical" evidence="5">
    <location>
        <begin position="54"/>
        <end position="75"/>
    </location>
</feature>
<comment type="subcellular location">
    <subcellularLocation>
        <location evidence="1">Membrane</location>
        <topology evidence="1">Multi-pass membrane protein</topology>
    </subcellularLocation>
</comment>
<dbReference type="AlphaFoldDB" id="A0A372MJT5"/>
<feature type="transmembrane region" description="Helical" evidence="5">
    <location>
        <begin position="161"/>
        <end position="182"/>
    </location>
</feature>
<proteinExistence type="predicted"/>
<reference evidence="8" key="1">
    <citation type="submission" date="2018-08" db="EMBL/GenBank/DDBJ databases">
        <authorList>
            <person name="Grouzdev D.S."/>
            <person name="Krutkina M.S."/>
        </authorList>
    </citation>
    <scope>NUCLEOTIDE SEQUENCE [LARGE SCALE GENOMIC DNA]</scope>
    <source>
        <strain evidence="8">4-11</strain>
    </source>
</reference>
<dbReference type="RefSeq" id="WP_117329596.1">
    <property type="nucleotide sequence ID" value="NZ_QUWK01000003.1"/>
</dbReference>
<accession>A0A372MJT5</accession>
<comment type="caution">
    <text evidence="7">The sequence shown here is derived from an EMBL/GenBank/DDBJ whole genome shotgun (WGS) entry which is preliminary data.</text>
</comment>
<evidence type="ECO:0000313" key="7">
    <source>
        <dbReference type="EMBL" id="RFU95648.1"/>
    </source>
</evidence>
<evidence type="ECO:0000256" key="3">
    <source>
        <dbReference type="ARBA" id="ARBA00022989"/>
    </source>
</evidence>
<feature type="transmembrane region" description="Helical" evidence="5">
    <location>
        <begin position="96"/>
        <end position="123"/>
    </location>
</feature>
<name>A0A372MJT5_9SPIR</name>
<feature type="transmembrane region" description="Helical" evidence="5">
    <location>
        <begin position="213"/>
        <end position="234"/>
    </location>
</feature>
<dbReference type="InterPro" id="IPR013525">
    <property type="entry name" value="ABC2_TM"/>
</dbReference>
<dbReference type="Pfam" id="PF01061">
    <property type="entry name" value="ABC2_membrane"/>
    <property type="match status" value="1"/>
</dbReference>
<dbReference type="Proteomes" id="UP000264002">
    <property type="component" value="Unassembled WGS sequence"/>
</dbReference>
<dbReference type="EMBL" id="QUWK01000003">
    <property type="protein sequence ID" value="RFU95648.1"/>
    <property type="molecule type" value="Genomic_DNA"/>
</dbReference>
<evidence type="ECO:0000313" key="8">
    <source>
        <dbReference type="Proteomes" id="UP000264002"/>
    </source>
</evidence>
<keyword evidence="8" id="KW-1185">Reference proteome</keyword>
<dbReference type="GO" id="GO:0140359">
    <property type="term" value="F:ABC-type transporter activity"/>
    <property type="evidence" value="ECO:0007669"/>
    <property type="project" value="InterPro"/>
</dbReference>
<evidence type="ECO:0000256" key="5">
    <source>
        <dbReference type="SAM" id="Phobius"/>
    </source>
</evidence>
<protein>
    <recommendedName>
        <fullName evidence="6">ABC-2 type transporter transmembrane domain-containing protein</fullName>
    </recommendedName>
</protein>
<sequence>MIAFQLKRSSRDLVGHTVLILFPLALIFFFDYLYKNVNIETGMGMGGQSPITALVIGFALTFQIYGSAISFETLAEDLYSPMHDRIFSSPVEMRSIILSILVSSTLVSFLQTAILLVFSSIILGASFPSLPFVLLVLLVSVVFNQLFGTVLLLLTGGVKTANMVTTIYGSIVPMTVGLYFPLPKGEFFRLLRMYGSPMSLANTASLAVMEGQIRLFIICLAVLLLLIAVLFFCLQPLIRRISI</sequence>
<organism evidence="7 8">
    <name type="scientific">Sphaerochaeta halotolerans</name>
    <dbReference type="NCBI Taxonomy" id="2293840"/>
    <lineage>
        <taxon>Bacteria</taxon>
        <taxon>Pseudomonadati</taxon>
        <taxon>Spirochaetota</taxon>
        <taxon>Spirochaetia</taxon>
        <taxon>Spirochaetales</taxon>
        <taxon>Sphaerochaetaceae</taxon>
        <taxon>Sphaerochaeta</taxon>
    </lineage>
</organism>
<reference evidence="7 8" key="2">
    <citation type="submission" date="2018-09" db="EMBL/GenBank/DDBJ databases">
        <title>Genome of Sphaerochaeta halotolerans strain 4-11.</title>
        <authorList>
            <person name="Nazina T.N."/>
            <person name="Sokolova D.S."/>
        </authorList>
    </citation>
    <scope>NUCLEOTIDE SEQUENCE [LARGE SCALE GENOMIC DNA]</scope>
    <source>
        <strain evidence="7 8">4-11</strain>
    </source>
</reference>
<gene>
    <name evidence="7" type="ORF">DYP60_04010</name>
</gene>
<feature type="domain" description="ABC-2 type transporter transmembrane" evidence="6">
    <location>
        <begin position="5"/>
        <end position="208"/>
    </location>
</feature>
<feature type="transmembrane region" description="Helical" evidence="5">
    <location>
        <begin position="12"/>
        <end position="34"/>
    </location>
</feature>